<sequence>MEGWKTRFARLLCSSNSCALLTTGLQDYEMDLTDTLWIDGKDEEDHIRVKAVKFNKRMAGASIIGATELDDGLEFLSSVSKSNQRQRNQEQSWMKREGKIRNPGTSRSVGGAAVTSLGGSALRKVSRASLAGAGSAPPVNVPKPVKAAESFLSAVDRTNRFA</sequence>
<organism evidence="3">
    <name type="scientific">Laccaria bicolor (strain S238N-H82 / ATCC MYA-4686)</name>
    <name type="common">Bicoloured deceiver</name>
    <name type="synonym">Laccaria laccata var. bicolor</name>
    <dbReference type="NCBI Taxonomy" id="486041"/>
    <lineage>
        <taxon>Eukaryota</taxon>
        <taxon>Fungi</taxon>
        <taxon>Dikarya</taxon>
        <taxon>Basidiomycota</taxon>
        <taxon>Agaricomycotina</taxon>
        <taxon>Agaricomycetes</taxon>
        <taxon>Agaricomycetidae</taxon>
        <taxon>Agaricales</taxon>
        <taxon>Agaricineae</taxon>
        <taxon>Hydnangiaceae</taxon>
        <taxon>Laccaria</taxon>
    </lineage>
</organism>
<dbReference type="Proteomes" id="UP000001194">
    <property type="component" value="Unassembled WGS sequence"/>
</dbReference>
<proteinExistence type="predicted"/>
<reference evidence="2 3" key="1">
    <citation type="journal article" date="2008" name="Nature">
        <title>The genome of Laccaria bicolor provides insights into mycorrhizal symbiosis.</title>
        <authorList>
            <person name="Martin F."/>
            <person name="Aerts A."/>
            <person name="Ahren D."/>
            <person name="Brun A."/>
            <person name="Danchin E.G.J."/>
            <person name="Duchaussoy F."/>
            <person name="Gibon J."/>
            <person name="Kohler A."/>
            <person name="Lindquist E."/>
            <person name="Pereda V."/>
            <person name="Salamov A."/>
            <person name="Shapiro H.J."/>
            <person name="Wuyts J."/>
            <person name="Blaudez D."/>
            <person name="Buee M."/>
            <person name="Brokstein P."/>
            <person name="Canbaeck B."/>
            <person name="Cohen D."/>
            <person name="Courty P.E."/>
            <person name="Coutinho P.M."/>
            <person name="Delaruelle C."/>
            <person name="Detter J.C."/>
            <person name="Deveau A."/>
            <person name="DiFazio S."/>
            <person name="Duplessis S."/>
            <person name="Fraissinet-Tachet L."/>
            <person name="Lucic E."/>
            <person name="Frey-Klett P."/>
            <person name="Fourrey C."/>
            <person name="Feussner I."/>
            <person name="Gay G."/>
            <person name="Grimwood J."/>
            <person name="Hoegger P.J."/>
            <person name="Jain P."/>
            <person name="Kilaru S."/>
            <person name="Labbe J."/>
            <person name="Lin Y.C."/>
            <person name="Legue V."/>
            <person name="Le Tacon F."/>
            <person name="Marmeisse R."/>
            <person name="Melayah D."/>
            <person name="Montanini B."/>
            <person name="Muratet M."/>
            <person name="Nehls U."/>
            <person name="Niculita-Hirzel H."/>
            <person name="Oudot-Le Secq M.P."/>
            <person name="Peter M."/>
            <person name="Quesneville H."/>
            <person name="Rajashekar B."/>
            <person name="Reich M."/>
            <person name="Rouhier N."/>
            <person name="Schmutz J."/>
            <person name="Yin T."/>
            <person name="Chalot M."/>
            <person name="Henrissat B."/>
            <person name="Kuees U."/>
            <person name="Lucas S."/>
            <person name="Van de Peer Y."/>
            <person name="Podila G.K."/>
            <person name="Polle A."/>
            <person name="Pukkila P.J."/>
            <person name="Richardson P.M."/>
            <person name="Rouze P."/>
            <person name="Sanders I.R."/>
            <person name="Stajich J.E."/>
            <person name="Tunlid A."/>
            <person name="Tuskan G."/>
            <person name="Grigoriev I.V."/>
        </authorList>
    </citation>
    <scope>NUCLEOTIDE SEQUENCE [LARGE SCALE GENOMIC DNA]</scope>
    <source>
        <strain evidence="3">S238N-H82 / ATCC MYA-4686</strain>
    </source>
</reference>
<evidence type="ECO:0000313" key="3">
    <source>
        <dbReference type="Proteomes" id="UP000001194"/>
    </source>
</evidence>
<accession>B0CRY0</accession>
<name>B0CRY0_LACBS</name>
<feature type="region of interest" description="Disordered" evidence="1">
    <location>
        <begin position="80"/>
        <end position="112"/>
    </location>
</feature>
<evidence type="ECO:0000313" key="2">
    <source>
        <dbReference type="EMBL" id="EDR14759.1"/>
    </source>
</evidence>
<feature type="compositionally biased region" description="Polar residues" evidence="1">
    <location>
        <begin position="80"/>
        <end position="92"/>
    </location>
</feature>
<protein>
    <submittedName>
        <fullName evidence="2">Predicted protein</fullName>
    </submittedName>
</protein>
<dbReference type="HOGENOM" id="CLU_1635681_0_0_1"/>
<gene>
    <name evidence="2" type="ORF">LACBIDRAFT_305788</name>
</gene>
<dbReference type="InParanoid" id="B0CRY0"/>
<dbReference type="STRING" id="486041.B0CRY0"/>
<evidence type="ECO:0000256" key="1">
    <source>
        <dbReference type="SAM" id="MobiDB-lite"/>
    </source>
</evidence>
<dbReference type="RefSeq" id="XP_001875318.1">
    <property type="nucleotide sequence ID" value="XM_001875283.1"/>
</dbReference>
<dbReference type="AlphaFoldDB" id="B0CRY0"/>
<dbReference type="GeneID" id="6070728"/>
<dbReference type="EMBL" id="DS547092">
    <property type="protein sequence ID" value="EDR14759.1"/>
    <property type="molecule type" value="Genomic_DNA"/>
</dbReference>
<keyword evidence="3" id="KW-1185">Reference proteome</keyword>
<dbReference type="KEGG" id="lbc:LACBIDRAFT_305788"/>